<evidence type="ECO:0000313" key="3">
    <source>
        <dbReference type="Proteomes" id="UP000001021"/>
    </source>
</evidence>
<comment type="similarity">
    <text evidence="1">Belongs to the BolA/IbaG family.</text>
</comment>
<dbReference type="eggNOG" id="COG0271">
    <property type="taxonomic scope" value="Bacteria"/>
</dbReference>
<reference evidence="2 3" key="1">
    <citation type="journal article" date="2006" name="J. Bacteriol.">
        <title>Comparative genomic analysis of three strains of Ehrlichia ruminantium reveals an active process of genome size plasticity.</title>
        <authorList>
            <person name="Frutos R."/>
            <person name="Viari A."/>
            <person name="Ferraz C."/>
            <person name="Morgat A."/>
            <person name="Eychenie S."/>
            <person name="Kandassami Y."/>
            <person name="Chantal I."/>
            <person name="Bensaid A."/>
            <person name="Coissac E."/>
            <person name="Vachiery N."/>
            <person name="Demaille J."/>
            <person name="Martinez D."/>
        </authorList>
    </citation>
    <scope>NUCLEOTIDE SEQUENCE [LARGE SCALE GENOMIC DNA]</scope>
    <source>
        <strain evidence="2 3">Welgevonden</strain>
    </source>
</reference>
<evidence type="ECO:0000313" key="2">
    <source>
        <dbReference type="EMBL" id="CAI26679.1"/>
    </source>
</evidence>
<evidence type="ECO:0000256" key="1">
    <source>
        <dbReference type="RuleBase" id="RU003860"/>
    </source>
</evidence>
<dbReference type="Pfam" id="PF01722">
    <property type="entry name" value="BolA"/>
    <property type="match status" value="1"/>
</dbReference>
<sequence length="96" mass="11326">MRDNMDIIQRIKDKITSVLNVLSLEIIDESIKHKGHNFHSISNISHIKVILISNDFIEMTKINRQKLLHQILETEMKLTHSISFYLYTQQEHNNNA</sequence>
<dbReference type="KEGG" id="erw:ERWE_CDS_01850"/>
<dbReference type="InterPro" id="IPR036065">
    <property type="entry name" value="BolA-like_sf"/>
</dbReference>
<dbReference type="SUPFAM" id="SSF82657">
    <property type="entry name" value="BolA-like"/>
    <property type="match status" value="1"/>
</dbReference>
<dbReference type="InterPro" id="IPR002634">
    <property type="entry name" value="BolA"/>
</dbReference>
<organism evidence="2 3">
    <name type="scientific">Ehrlichia ruminantium (strain Welgevonden)</name>
    <dbReference type="NCBI Taxonomy" id="254945"/>
    <lineage>
        <taxon>Bacteria</taxon>
        <taxon>Pseudomonadati</taxon>
        <taxon>Pseudomonadota</taxon>
        <taxon>Alphaproteobacteria</taxon>
        <taxon>Rickettsiales</taxon>
        <taxon>Anaplasmataceae</taxon>
        <taxon>Ehrlichia</taxon>
    </lineage>
</organism>
<dbReference type="HOGENOM" id="CLU_109462_2_2_5"/>
<accession>A0A0H3LYR6</accession>
<name>A0A0H3LYR6_EHRRW</name>
<dbReference type="Proteomes" id="UP000001021">
    <property type="component" value="Chromosome"/>
</dbReference>
<dbReference type="PIRSF" id="PIRSF003113">
    <property type="entry name" value="BolA"/>
    <property type="match status" value="1"/>
</dbReference>
<dbReference type="AlphaFoldDB" id="A0A0H3LYR6"/>
<gene>
    <name evidence="2" type="ordered locus">ERWE_CDS_01850</name>
</gene>
<keyword evidence="3" id="KW-1185">Reference proteome</keyword>
<evidence type="ECO:0008006" key="4">
    <source>
        <dbReference type="Google" id="ProtNLM"/>
    </source>
</evidence>
<dbReference type="EMBL" id="CR925678">
    <property type="protein sequence ID" value="CAI26679.1"/>
    <property type="molecule type" value="Genomic_DNA"/>
</dbReference>
<protein>
    <recommendedName>
        <fullName evidence="4">BolA family transcriptional regulator</fullName>
    </recommendedName>
</protein>
<proteinExistence type="inferred from homology"/>
<dbReference type="Gene3D" id="3.30.300.90">
    <property type="entry name" value="BolA-like"/>
    <property type="match status" value="1"/>
</dbReference>